<name>A0A1Z5KLY5_FISSO</name>
<dbReference type="InParanoid" id="A0A1Z5KLY5"/>
<dbReference type="NCBIfam" id="TIGR01458">
    <property type="entry name" value="HAD-SF-IIA-hyp3"/>
    <property type="match status" value="1"/>
</dbReference>
<evidence type="ECO:0000256" key="5">
    <source>
        <dbReference type="ARBA" id="ARBA00039666"/>
    </source>
</evidence>
<gene>
    <name evidence="6" type="ORF">FisN_23Lh092</name>
</gene>
<comment type="similarity">
    <text evidence="2">Belongs to the HAD-like hydrolase superfamily.</text>
</comment>
<dbReference type="InterPro" id="IPR006355">
    <property type="entry name" value="LHPP/HDHD2"/>
</dbReference>
<dbReference type="PANTHER" id="PTHR19288:SF46">
    <property type="entry name" value="HALOACID DEHALOGENASE-LIKE HYDROLASE DOMAIN-CONTAINING PROTEIN 2"/>
    <property type="match status" value="1"/>
</dbReference>
<evidence type="ECO:0000256" key="3">
    <source>
        <dbReference type="ARBA" id="ARBA00022723"/>
    </source>
</evidence>
<dbReference type="SUPFAM" id="SSF56784">
    <property type="entry name" value="HAD-like"/>
    <property type="match status" value="1"/>
</dbReference>
<accession>A0A1Z5KLY5</accession>
<dbReference type="Gene3D" id="3.40.50.1000">
    <property type="entry name" value="HAD superfamily/HAD-like"/>
    <property type="match status" value="2"/>
</dbReference>
<dbReference type="OrthoDB" id="426235at2759"/>
<evidence type="ECO:0000256" key="1">
    <source>
        <dbReference type="ARBA" id="ARBA00001946"/>
    </source>
</evidence>
<proteinExistence type="inferred from homology"/>
<dbReference type="Pfam" id="PF13344">
    <property type="entry name" value="Hydrolase_6"/>
    <property type="match status" value="1"/>
</dbReference>
<keyword evidence="3" id="KW-0479">Metal-binding</keyword>
<comment type="cofactor">
    <cofactor evidence="1">
        <name>Mg(2+)</name>
        <dbReference type="ChEBI" id="CHEBI:18420"/>
    </cofactor>
</comment>
<evidence type="ECO:0000256" key="4">
    <source>
        <dbReference type="ARBA" id="ARBA00022842"/>
    </source>
</evidence>
<keyword evidence="7" id="KW-1185">Reference proteome</keyword>
<dbReference type="InterPro" id="IPR023214">
    <property type="entry name" value="HAD_sf"/>
</dbReference>
<dbReference type="InterPro" id="IPR036412">
    <property type="entry name" value="HAD-like_sf"/>
</dbReference>
<sequence>MTSSSANILPKQGSTGIRAVLLDLSGTLHIGDKPIPGALAAVQQLQSHPNLQVRFLTNTSKSSSEELLNQLTSMGFSVEPEHLITSVLATRNYLQRNNLRPFCIMEDVRDFVGHVPLDPPHDCVVVGLAPSKLNYEHLNSAFRILRNDDHDTKKPSPLIAIHRANYLRDVDGELSLGPGPFVTALESTTNISAVVMGKPSRAFFESTAVDDIPLSETCMIGDDALQDIQGAIDAGMGAAILVQTGKYLAGDEGKLKEGSTRVCPSIVEATQIILEQCTRAAS</sequence>
<keyword evidence="4" id="KW-0460">Magnesium</keyword>
<dbReference type="PANTHER" id="PTHR19288">
    <property type="entry name" value="4-NITROPHENYLPHOSPHATASE-RELATED"/>
    <property type="match status" value="1"/>
</dbReference>
<evidence type="ECO:0000313" key="6">
    <source>
        <dbReference type="EMBL" id="GAX27333.1"/>
    </source>
</evidence>
<dbReference type="GO" id="GO:0046872">
    <property type="term" value="F:metal ion binding"/>
    <property type="evidence" value="ECO:0007669"/>
    <property type="project" value="UniProtKB-KW"/>
</dbReference>
<dbReference type="AlphaFoldDB" id="A0A1Z5KLY5"/>
<reference evidence="6 7" key="1">
    <citation type="journal article" date="2015" name="Plant Cell">
        <title>Oil accumulation by the oleaginous diatom Fistulifera solaris as revealed by the genome and transcriptome.</title>
        <authorList>
            <person name="Tanaka T."/>
            <person name="Maeda Y."/>
            <person name="Veluchamy A."/>
            <person name="Tanaka M."/>
            <person name="Abida H."/>
            <person name="Marechal E."/>
            <person name="Bowler C."/>
            <person name="Muto M."/>
            <person name="Sunaga Y."/>
            <person name="Tanaka M."/>
            <person name="Yoshino T."/>
            <person name="Taniguchi T."/>
            <person name="Fukuda Y."/>
            <person name="Nemoto M."/>
            <person name="Matsumoto M."/>
            <person name="Wong P.S."/>
            <person name="Aburatani S."/>
            <person name="Fujibuchi W."/>
        </authorList>
    </citation>
    <scope>NUCLEOTIDE SEQUENCE [LARGE SCALE GENOMIC DNA]</scope>
    <source>
        <strain evidence="6 7">JPCC DA0580</strain>
    </source>
</reference>
<dbReference type="GO" id="GO:0016791">
    <property type="term" value="F:phosphatase activity"/>
    <property type="evidence" value="ECO:0007669"/>
    <property type="project" value="InterPro"/>
</dbReference>
<evidence type="ECO:0000256" key="2">
    <source>
        <dbReference type="ARBA" id="ARBA00007958"/>
    </source>
</evidence>
<dbReference type="InterPro" id="IPR006357">
    <property type="entry name" value="HAD-SF_hydro_IIA"/>
</dbReference>
<dbReference type="Pfam" id="PF13242">
    <property type="entry name" value="Hydrolase_like"/>
    <property type="match status" value="1"/>
</dbReference>
<comment type="caution">
    <text evidence="6">The sequence shown here is derived from an EMBL/GenBank/DDBJ whole genome shotgun (WGS) entry which is preliminary data.</text>
</comment>
<dbReference type="GO" id="GO:0005737">
    <property type="term" value="C:cytoplasm"/>
    <property type="evidence" value="ECO:0007669"/>
    <property type="project" value="TreeGrafter"/>
</dbReference>
<evidence type="ECO:0000313" key="7">
    <source>
        <dbReference type="Proteomes" id="UP000198406"/>
    </source>
</evidence>
<organism evidence="6 7">
    <name type="scientific">Fistulifera solaris</name>
    <name type="common">Oleaginous diatom</name>
    <dbReference type="NCBI Taxonomy" id="1519565"/>
    <lineage>
        <taxon>Eukaryota</taxon>
        <taxon>Sar</taxon>
        <taxon>Stramenopiles</taxon>
        <taxon>Ochrophyta</taxon>
        <taxon>Bacillariophyta</taxon>
        <taxon>Bacillariophyceae</taxon>
        <taxon>Bacillariophycidae</taxon>
        <taxon>Naviculales</taxon>
        <taxon>Naviculaceae</taxon>
        <taxon>Fistulifera</taxon>
    </lineage>
</organism>
<protein>
    <recommendedName>
        <fullName evidence="5">Haloacid dehalogenase-like hydrolase domain-containing protein 2</fullName>
    </recommendedName>
</protein>
<dbReference type="Proteomes" id="UP000198406">
    <property type="component" value="Unassembled WGS sequence"/>
</dbReference>
<dbReference type="EMBL" id="BDSP01000255">
    <property type="protein sequence ID" value="GAX27333.1"/>
    <property type="molecule type" value="Genomic_DNA"/>
</dbReference>